<dbReference type="PANTHER" id="PTHR43976:SF16">
    <property type="entry name" value="SHORT-CHAIN DEHYDROGENASE_REDUCTASE FAMILY PROTEIN"/>
    <property type="match status" value="1"/>
</dbReference>
<dbReference type="OrthoDB" id="1274115at2759"/>
<dbReference type="EMBL" id="NAJM01000021">
    <property type="protein sequence ID" value="RVX70823.1"/>
    <property type="molecule type" value="Genomic_DNA"/>
</dbReference>
<dbReference type="PRINTS" id="PR00081">
    <property type="entry name" value="GDHRDH"/>
</dbReference>
<dbReference type="PROSITE" id="PS00061">
    <property type="entry name" value="ADH_SHORT"/>
    <property type="match status" value="1"/>
</dbReference>
<reference evidence="5 6" key="1">
    <citation type="submission" date="2017-03" db="EMBL/GenBank/DDBJ databases">
        <title>Genomes of endolithic fungi from Antarctica.</title>
        <authorList>
            <person name="Coleine C."/>
            <person name="Masonjones S."/>
            <person name="Stajich J.E."/>
        </authorList>
    </citation>
    <scope>NUCLEOTIDE SEQUENCE [LARGE SCALE GENOMIC DNA]</scope>
    <source>
        <strain evidence="5 6">CCFEE 6314</strain>
    </source>
</reference>
<comment type="caution">
    <text evidence="5">The sequence shown here is derived from an EMBL/GenBank/DDBJ whole genome shotgun (WGS) entry which is preliminary data.</text>
</comment>
<evidence type="ECO:0000256" key="2">
    <source>
        <dbReference type="ARBA" id="ARBA00022857"/>
    </source>
</evidence>
<dbReference type="InterPro" id="IPR020904">
    <property type="entry name" value="Sc_DH/Rdtase_CS"/>
</dbReference>
<evidence type="ECO:0000256" key="1">
    <source>
        <dbReference type="ARBA" id="ARBA00006484"/>
    </source>
</evidence>
<dbReference type="InterPro" id="IPR002347">
    <property type="entry name" value="SDR_fam"/>
</dbReference>
<dbReference type="PANTHER" id="PTHR43976">
    <property type="entry name" value="SHORT CHAIN DEHYDROGENASE"/>
    <property type="match status" value="1"/>
</dbReference>
<evidence type="ECO:0000256" key="4">
    <source>
        <dbReference type="RuleBase" id="RU000363"/>
    </source>
</evidence>
<evidence type="ECO:0000256" key="3">
    <source>
        <dbReference type="ARBA" id="ARBA00023002"/>
    </source>
</evidence>
<comment type="similarity">
    <text evidence="1 4">Belongs to the short-chain dehydrogenases/reductases (SDR) family.</text>
</comment>
<dbReference type="Proteomes" id="UP000288859">
    <property type="component" value="Unassembled WGS sequence"/>
</dbReference>
<accession>A0A438N575</accession>
<evidence type="ECO:0000313" key="6">
    <source>
        <dbReference type="Proteomes" id="UP000288859"/>
    </source>
</evidence>
<dbReference type="InterPro" id="IPR051911">
    <property type="entry name" value="SDR_oxidoreductase"/>
</dbReference>
<dbReference type="GO" id="GO:0016491">
    <property type="term" value="F:oxidoreductase activity"/>
    <property type="evidence" value="ECO:0007669"/>
    <property type="project" value="UniProtKB-KW"/>
</dbReference>
<dbReference type="CDD" id="cd05374">
    <property type="entry name" value="17beta-HSD-like_SDR_c"/>
    <property type="match status" value="1"/>
</dbReference>
<dbReference type="Gene3D" id="3.40.50.720">
    <property type="entry name" value="NAD(P)-binding Rossmann-like Domain"/>
    <property type="match status" value="1"/>
</dbReference>
<proteinExistence type="inferred from homology"/>
<organism evidence="5 6">
    <name type="scientific">Exophiala mesophila</name>
    <name type="common">Black yeast-like fungus</name>
    <dbReference type="NCBI Taxonomy" id="212818"/>
    <lineage>
        <taxon>Eukaryota</taxon>
        <taxon>Fungi</taxon>
        <taxon>Dikarya</taxon>
        <taxon>Ascomycota</taxon>
        <taxon>Pezizomycotina</taxon>
        <taxon>Eurotiomycetes</taxon>
        <taxon>Chaetothyriomycetidae</taxon>
        <taxon>Chaetothyriales</taxon>
        <taxon>Herpotrichiellaceae</taxon>
        <taxon>Exophiala</taxon>
    </lineage>
</organism>
<dbReference type="PRINTS" id="PR00080">
    <property type="entry name" value="SDRFAMILY"/>
</dbReference>
<dbReference type="InterPro" id="IPR036291">
    <property type="entry name" value="NAD(P)-bd_dom_sf"/>
</dbReference>
<dbReference type="VEuPathDB" id="FungiDB:PV10_05201"/>
<sequence>MPGRVFFVTGTSSGFGKNLVEEILTQGDKVVATTRDPTKLNFETATKDNFAAVALDVTDIKSVDQAFETAIKAFGRVDVVINNAGFGLSGPFEELDPAQITQQMNINFIGCINVTRTAMRVMREQKPQGGLIQQISSMAGQKGMPTFSIYCASKWALEGFTEGVAQEVKPEWGIKFTCIEPGGFRTNWAGSSMEFPKERLEAYDHLDARERMGKRNGTQPGDPLKASKAIYQLAVMEEPPARIALGSDAYQLVMTKLDDYRKIYTKYEDLSRSTDIQE</sequence>
<dbReference type="SUPFAM" id="SSF51735">
    <property type="entry name" value="NAD(P)-binding Rossmann-fold domains"/>
    <property type="match status" value="1"/>
</dbReference>
<evidence type="ECO:0008006" key="7">
    <source>
        <dbReference type="Google" id="ProtNLM"/>
    </source>
</evidence>
<keyword evidence="2" id="KW-0521">NADP</keyword>
<evidence type="ECO:0000313" key="5">
    <source>
        <dbReference type="EMBL" id="RVX70823.1"/>
    </source>
</evidence>
<protein>
    <recommendedName>
        <fullName evidence="7">Short-chain dehydrogenase/reductase SDR</fullName>
    </recommendedName>
</protein>
<gene>
    <name evidence="5" type="ORF">B0A52_05474</name>
</gene>
<name>A0A438N575_EXOME</name>
<dbReference type="Pfam" id="PF00106">
    <property type="entry name" value="adh_short"/>
    <property type="match status" value="1"/>
</dbReference>
<dbReference type="AlphaFoldDB" id="A0A438N575"/>
<keyword evidence="3" id="KW-0560">Oxidoreductase</keyword>